<keyword evidence="1" id="KW-0001">2Fe-2S</keyword>
<dbReference type="InterPro" id="IPR050584">
    <property type="entry name" value="Cholesterol_7-desaturase"/>
</dbReference>
<keyword evidence="3" id="KW-0560">Oxidoreductase</keyword>
<evidence type="ECO:0000256" key="3">
    <source>
        <dbReference type="ARBA" id="ARBA00023002"/>
    </source>
</evidence>
<organism evidence="7 8">
    <name type="scientific">Marinibaculum pumilum</name>
    <dbReference type="NCBI Taxonomy" id="1766165"/>
    <lineage>
        <taxon>Bacteria</taxon>
        <taxon>Pseudomonadati</taxon>
        <taxon>Pseudomonadota</taxon>
        <taxon>Alphaproteobacteria</taxon>
        <taxon>Rhodospirillales</taxon>
        <taxon>Rhodospirillaceae</taxon>
        <taxon>Marinibaculum</taxon>
    </lineage>
</organism>
<dbReference type="Pfam" id="PF19112">
    <property type="entry name" value="VanA_C"/>
    <property type="match status" value="1"/>
</dbReference>
<dbReference type="Proteomes" id="UP001595528">
    <property type="component" value="Unassembled WGS sequence"/>
</dbReference>
<accession>A0ABV7KX94</accession>
<sequence length="357" mass="39569">MLLRNCWYVAAWSSEVTSDAGGGLLARTIVNLPVVLWRDAAGSVIAFEDRCCHRGAPLSRGRKEGDRLRCMYHGLLFDRDGRCIEIPSQDRVPPQARVRRFPVVERHNWIWLWPGNPALADESLIPDTHWLDDPGWRSLQGYTHYRTNYLLICDNLLDLAHLPYVHPTTLGGDEAYSRFPPKVERLERGVRITRWATGIKPAGFAQAIMNWPGNVDRWNIYDFLVPGIFLMDSGMQPAGTGAQAGHRLDAAEFRGCQALTPETEDSTHYFFAHPHNFALDRPEVTEAIHANVVKAFEEDSAMIHAQDAMLKLDPGFRMVPIAADAALTQYRRLVAKLAAAEAAAAAAAPAAAPAAAG</sequence>
<feature type="domain" description="Rieske" evidence="6">
    <location>
        <begin position="7"/>
        <end position="112"/>
    </location>
</feature>
<dbReference type="EMBL" id="JBHRTR010000019">
    <property type="protein sequence ID" value="MFC3227020.1"/>
    <property type="molecule type" value="Genomic_DNA"/>
</dbReference>
<dbReference type="PROSITE" id="PS00570">
    <property type="entry name" value="RING_HYDROXYL_ALPHA"/>
    <property type="match status" value="1"/>
</dbReference>
<evidence type="ECO:0000256" key="2">
    <source>
        <dbReference type="ARBA" id="ARBA00022723"/>
    </source>
</evidence>
<name>A0ABV7KX94_9PROT</name>
<evidence type="ECO:0000313" key="8">
    <source>
        <dbReference type="Proteomes" id="UP001595528"/>
    </source>
</evidence>
<keyword evidence="4" id="KW-0408">Iron</keyword>
<dbReference type="RefSeq" id="WP_379899181.1">
    <property type="nucleotide sequence ID" value="NZ_JBHRTR010000019.1"/>
</dbReference>
<reference evidence="8" key="1">
    <citation type="journal article" date="2019" name="Int. J. Syst. Evol. Microbiol.">
        <title>The Global Catalogue of Microorganisms (GCM) 10K type strain sequencing project: providing services to taxonomists for standard genome sequencing and annotation.</title>
        <authorList>
            <consortium name="The Broad Institute Genomics Platform"/>
            <consortium name="The Broad Institute Genome Sequencing Center for Infectious Disease"/>
            <person name="Wu L."/>
            <person name="Ma J."/>
        </authorList>
    </citation>
    <scope>NUCLEOTIDE SEQUENCE [LARGE SCALE GENOMIC DNA]</scope>
    <source>
        <strain evidence="8">KCTC 42964</strain>
    </source>
</reference>
<evidence type="ECO:0000313" key="7">
    <source>
        <dbReference type="EMBL" id="MFC3227020.1"/>
    </source>
</evidence>
<comment type="caution">
    <text evidence="7">The sequence shown here is derived from an EMBL/GenBank/DDBJ whole genome shotgun (WGS) entry which is preliminary data.</text>
</comment>
<dbReference type="PANTHER" id="PTHR21266:SF60">
    <property type="entry name" value="3-KETOSTEROID-9-ALPHA-MONOOXYGENASE, OXYGENASE COMPONENT"/>
    <property type="match status" value="1"/>
</dbReference>
<keyword evidence="2" id="KW-0479">Metal-binding</keyword>
<evidence type="ECO:0000256" key="1">
    <source>
        <dbReference type="ARBA" id="ARBA00022714"/>
    </source>
</evidence>
<protein>
    <submittedName>
        <fullName evidence="7">Rieske 2Fe-2S domain-containing protein</fullName>
    </submittedName>
</protein>
<dbReference type="Gene3D" id="3.90.380.10">
    <property type="entry name" value="Naphthalene 1,2-dioxygenase Alpha Subunit, Chain A, domain 1"/>
    <property type="match status" value="1"/>
</dbReference>
<evidence type="ECO:0000259" key="6">
    <source>
        <dbReference type="PROSITE" id="PS51296"/>
    </source>
</evidence>
<dbReference type="InterPro" id="IPR044043">
    <property type="entry name" value="VanA_C_cat"/>
</dbReference>
<dbReference type="InterPro" id="IPR015881">
    <property type="entry name" value="ARHD_Rieske_2Fe_2S"/>
</dbReference>
<gene>
    <name evidence="7" type="ORF">ACFOGJ_07260</name>
</gene>
<dbReference type="PANTHER" id="PTHR21266">
    <property type="entry name" value="IRON-SULFUR DOMAIN CONTAINING PROTEIN"/>
    <property type="match status" value="1"/>
</dbReference>
<dbReference type="Pfam" id="PF00355">
    <property type="entry name" value="Rieske"/>
    <property type="match status" value="1"/>
</dbReference>
<evidence type="ECO:0000256" key="4">
    <source>
        <dbReference type="ARBA" id="ARBA00023004"/>
    </source>
</evidence>
<dbReference type="SUPFAM" id="SSF55961">
    <property type="entry name" value="Bet v1-like"/>
    <property type="match status" value="1"/>
</dbReference>
<evidence type="ECO:0000256" key="5">
    <source>
        <dbReference type="ARBA" id="ARBA00023014"/>
    </source>
</evidence>
<dbReference type="SUPFAM" id="SSF50022">
    <property type="entry name" value="ISP domain"/>
    <property type="match status" value="1"/>
</dbReference>
<dbReference type="InterPro" id="IPR017941">
    <property type="entry name" value="Rieske_2Fe-2S"/>
</dbReference>
<keyword evidence="8" id="KW-1185">Reference proteome</keyword>
<dbReference type="InterPro" id="IPR036922">
    <property type="entry name" value="Rieske_2Fe-2S_sf"/>
</dbReference>
<keyword evidence="5" id="KW-0411">Iron-sulfur</keyword>
<proteinExistence type="predicted"/>
<dbReference type="Gene3D" id="2.102.10.10">
    <property type="entry name" value="Rieske [2Fe-2S] iron-sulphur domain"/>
    <property type="match status" value="1"/>
</dbReference>
<dbReference type="CDD" id="cd08878">
    <property type="entry name" value="RHO_alpha_C_DMO-like"/>
    <property type="match status" value="1"/>
</dbReference>
<dbReference type="PROSITE" id="PS51296">
    <property type="entry name" value="RIESKE"/>
    <property type="match status" value="1"/>
</dbReference>